<dbReference type="Proteomes" id="UP001501570">
    <property type="component" value="Unassembled WGS sequence"/>
</dbReference>
<organism evidence="1 2">
    <name type="scientific">Rugosimonospora acidiphila</name>
    <dbReference type="NCBI Taxonomy" id="556531"/>
    <lineage>
        <taxon>Bacteria</taxon>
        <taxon>Bacillati</taxon>
        <taxon>Actinomycetota</taxon>
        <taxon>Actinomycetes</taxon>
        <taxon>Micromonosporales</taxon>
        <taxon>Micromonosporaceae</taxon>
        <taxon>Rugosimonospora</taxon>
    </lineage>
</organism>
<dbReference type="EMBL" id="BAABJQ010000001">
    <property type="protein sequence ID" value="GAA5176990.1"/>
    <property type="molecule type" value="Genomic_DNA"/>
</dbReference>
<gene>
    <name evidence="1" type="ORF">GCM10023322_00520</name>
</gene>
<proteinExistence type="predicted"/>
<accession>A0ABP9RGF1</accession>
<reference evidence="2" key="1">
    <citation type="journal article" date="2019" name="Int. J. Syst. Evol. Microbiol.">
        <title>The Global Catalogue of Microorganisms (GCM) 10K type strain sequencing project: providing services to taxonomists for standard genome sequencing and annotation.</title>
        <authorList>
            <consortium name="The Broad Institute Genomics Platform"/>
            <consortium name="The Broad Institute Genome Sequencing Center for Infectious Disease"/>
            <person name="Wu L."/>
            <person name="Ma J."/>
        </authorList>
    </citation>
    <scope>NUCLEOTIDE SEQUENCE [LARGE SCALE GENOMIC DNA]</scope>
    <source>
        <strain evidence="2">JCM 18304</strain>
    </source>
</reference>
<keyword evidence="2" id="KW-1185">Reference proteome</keyword>
<evidence type="ECO:0000313" key="2">
    <source>
        <dbReference type="Proteomes" id="UP001501570"/>
    </source>
</evidence>
<protein>
    <submittedName>
        <fullName evidence="1">Uncharacterized protein</fullName>
    </submittedName>
</protein>
<name>A0ABP9RGF1_9ACTN</name>
<dbReference type="RefSeq" id="WP_345624991.1">
    <property type="nucleotide sequence ID" value="NZ_BAABJQ010000001.1"/>
</dbReference>
<evidence type="ECO:0000313" key="1">
    <source>
        <dbReference type="EMBL" id="GAA5176990.1"/>
    </source>
</evidence>
<sequence length="65" mass="7311">MTTSNREPMPELPNAEHVPAEELVRRQGAQPIDSVAAMARPDLFETDEELDEFLAEIYAARRADV</sequence>
<comment type="caution">
    <text evidence="1">The sequence shown here is derived from an EMBL/GenBank/DDBJ whole genome shotgun (WGS) entry which is preliminary data.</text>
</comment>